<dbReference type="GO" id="GO:0019104">
    <property type="term" value="F:DNA N-glycosylase activity"/>
    <property type="evidence" value="ECO:0007669"/>
    <property type="project" value="UniProtKB-UniRule"/>
</dbReference>
<comment type="function">
    <text evidence="10">DNA repair enzyme that has both DNA N-glycosylase activity and AP-lyase activity. The DNA N-glycosylase activity releases various damaged pyrimidines from DNA by cleaving the N-glycosidic bond, leaving an AP (apurinic/apyrimidinic) site. The AP-lyase activity cleaves the phosphodiester bond 3' to the AP site by a beta-elimination, leaving a 3'-terminal unsaturated sugar and a product with a terminal 5'-phosphate.</text>
</comment>
<dbReference type="NCBIfam" id="TIGR01083">
    <property type="entry name" value="nth"/>
    <property type="match status" value="1"/>
</dbReference>
<evidence type="ECO:0000256" key="8">
    <source>
        <dbReference type="ARBA" id="ARBA00023204"/>
    </source>
</evidence>
<feature type="domain" description="HhH-GPD" evidence="11">
    <location>
        <begin position="45"/>
        <end position="193"/>
    </location>
</feature>
<evidence type="ECO:0000256" key="2">
    <source>
        <dbReference type="ARBA" id="ARBA00022485"/>
    </source>
</evidence>
<keyword evidence="4 10" id="KW-0227">DNA damage</keyword>
<evidence type="ECO:0000256" key="10">
    <source>
        <dbReference type="HAMAP-Rule" id="MF_00942"/>
    </source>
</evidence>
<keyword evidence="10" id="KW-0238">DNA-binding</keyword>
<feature type="binding site" evidence="10">
    <location>
        <position position="195"/>
    </location>
    <ligand>
        <name>[4Fe-4S] cluster</name>
        <dbReference type="ChEBI" id="CHEBI:49883"/>
    </ligand>
</feature>
<dbReference type="InterPro" id="IPR011257">
    <property type="entry name" value="DNA_glycosylase"/>
</dbReference>
<keyword evidence="3 10" id="KW-0479">Metal-binding</keyword>
<dbReference type="OrthoDB" id="9800977at2"/>
<dbReference type="GO" id="GO:0046872">
    <property type="term" value="F:metal ion binding"/>
    <property type="evidence" value="ECO:0007669"/>
    <property type="project" value="UniProtKB-KW"/>
</dbReference>
<dbReference type="GO" id="GO:0051539">
    <property type="term" value="F:4 iron, 4 sulfur cluster binding"/>
    <property type="evidence" value="ECO:0007669"/>
    <property type="project" value="UniProtKB-UniRule"/>
</dbReference>
<dbReference type="InterPro" id="IPR003651">
    <property type="entry name" value="Endonuclease3_FeS-loop_motif"/>
</dbReference>
<feature type="binding site" evidence="10">
    <location>
        <position position="211"/>
    </location>
    <ligand>
        <name>[4Fe-4S] cluster</name>
        <dbReference type="ChEBI" id="CHEBI:49883"/>
    </ligand>
</feature>
<dbReference type="Pfam" id="PF10576">
    <property type="entry name" value="EndIII_4Fe-2S"/>
    <property type="match status" value="1"/>
</dbReference>
<dbReference type="Pfam" id="PF00633">
    <property type="entry name" value="HHH"/>
    <property type="match status" value="1"/>
</dbReference>
<dbReference type="InterPro" id="IPR003265">
    <property type="entry name" value="HhH-GPD_domain"/>
</dbReference>
<evidence type="ECO:0000256" key="4">
    <source>
        <dbReference type="ARBA" id="ARBA00022763"/>
    </source>
</evidence>
<comment type="similarity">
    <text evidence="1 10">Belongs to the Nth/MutY family.</text>
</comment>
<keyword evidence="12" id="KW-0540">Nuclease</keyword>
<dbReference type="AlphaFoldDB" id="A0A1M7STJ3"/>
<keyword evidence="13" id="KW-1185">Reference proteome</keyword>
<sequence length="217" mass="24422">MAVISLKNKKQKASLVLAELKALYPEIVRHLKANNPWELLIATILSAQCTDARVNQVTPFLFERWKTPSKMGKADLTELEKSIYSLGFYLNKAKNIQECSRLLESNFNSQVPKTLEELITLPGVGRKTASVVLWNAYGINAGIAIDTHVARISWRLGLTSSQEPIKAERELMLILPQKEWGVYNHRMVSFGRDVCTARSPKCLKCSMQNFCVKNGVV</sequence>
<dbReference type="InterPro" id="IPR004035">
    <property type="entry name" value="Endouclease-III_FeS-bd_BS"/>
</dbReference>
<keyword evidence="12" id="KW-0255">Endonuclease</keyword>
<protein>
    <recommendedName>
        <fullName evidence="10">Endonuclease III</fullName>
        <ecNumber evidence="10">4.2.99.18</ecNumber>
    </recommendedName>
    <alternativeName>
        <fullName evidence="10">DNA-(apurinic or apyrimidinic site) lyase</fullName>
    </alternativeName>
</protein>
<dbReference type="Pfam" id="PF00730">
    <property type="entry name" value="HhH-GPD"/>
    <property type="match status" value="1"/>
</dbReference>
<dbReference type="InterPro" id="IPR005759">
    <property type="entry name" value="Nth"/>
</dbReference>
<reference evidence="12 13" key="1">
    <citation type="submission" date="2016-12" db="EMBL/GenBank/DDBJ databases">
        <authorList>
            <person name="Song W.-J."/>
            <person name="Kurnit D.M."/>
        </authorList>
    </citation>
    <scope>NUCLEOTIDE SEQUENCE [LARGE SCALE GENOMIC DNA]</scope>
    <source>
        <strain evidence="12 13">DSM 11393</strain>
    </source>
</reference>
<dbReference type="GO" id="GO:0140078">
    <property type="term" value="F:class I DNA-(apurinic or apyrimidinic site) endonuclease activity"/>
    <property type="evidence" value="ECO:0007669"/>
    <property type="project" value="UniProtKB-EC"/>
</dbReference>
<dbReference type="EMBL" id="FRDI01000004">
    <property type="protein sequence ID" value="SHN61716.1"/>
    <property type="molecule type" value="Genomic_DNA"/>
</dbReference>
<feature type="binding site" evidence="10">
    <location>
        <position position="202"/>
    </location>
    <ligand>
        <name>[4Fe-4S] cluster</name>
        <dbReference type="ChEBI" id="CHEBI:49883"/>
    </ligand>
</feature>
<dbReference type="InterPro" id="IPR000445">
    <property type="entry name" value="HhH_motif"/>
</dbReference>
<dbReference type="PIRSF" id="PIRSF001435">
    <property type="entry name" value="Nth"/>
    <property type="match status" value="1"/>
</dbReference>
<dbReference type="Gene3D" id="1.10.340.30">
    <property type="entry name" value="Hypothetical protein, domain 2"/>
    <property type="match status" value="1"/>
</dbReference>
<evidence type="ECO:0000313" key="12">
    <source>
        <dbReference type="EMBL" id="SHN61716.1"/>
    </source>
</evidence>
<dbReference type="RefSeq" id="WP_072696929.1">
    <property type="nucleotide sequence ID" value="NZ_FRDI01000004.1"/>
</dbReference>
<evidence type="ECO:0000259" key="11">
    <source>
        <dbReference type="SMART" id="SM00478"/>
    </source>
</evidence>
<proteinExistence type="inferred from homology"/>
<dbReference type="FunFam" id="1.10.340.30:FF:000001">
    <property type="entry name" value="Endonuclease III"/>
    <property type="match status" value="1"/>
</dbReference>
<feature type="binding site" evidence="10">
    <location>
        <position position="205"/>
    </location>
    <ligand>
        <name>[4Fe-4S] cluster</name>
        <dbReference type="ChEBI" id="CHEBI:49883"/>
    </ligand>
</feature>
<gene>
    <name evidence="10" type="primary">nth</name>
    <name evidence="12" type="ORF">SAMN02745728_01254</name>
</gene>
<keyword evidence="5 10" id="KW-0378">Hydrolase</keyword>
<comment type="cofactor">
    <cofactor evidence="10">
        <name>[4Fe-4S] cluster</name>
        <dbReference type="ChEBI" id="CHEBI:49883"/>
    </cofactor>
    <text evidence="10">Binds 1 [4Fe-4S] cluster.</text>
</comment>
<keyword evidence="7 10" id="KW-0411">Iron-sulfur</keyword>
<dbReference type="PROSITE" id="PS00764">
    <property type="entry name" value="ENDONUCLEASE_III_1"/>
    <property type="match status" value="1"/>
</dbReference>
<organism evidence="12 13">
    <name type="scientific">Desulfovibrio litoralis DSM 11393</name>
    <dbReference type="NCBI Taxonomy" id="1121455"/>
    <lineage>
        <taxon>Bacteria</taxon>
        <taxon>Pseudomonadati</taxon>
        <taxon>Thermodesulfobacteriota</taxon>
        <taxon>Desulfovibrionia</taxon>
        <taxon>Desulfovibrionales</taxon>
        <taxon>Desulfovibrionaceae</taxon>
        <taxon>Desulfovibrio</taxon>
    </lineage>
</organism>
<keyword evidence="6 10" id="KW-0408">Iron</keyword>
<keyword evidence="2 10" id="KW-0004">4Fe-4S</keyword>
<dbReference type="EC" id="4.2.99.18" evidence="10"/>
<evidence type="ECO:0000256" key="3">
    <source>
        <dbReference type="ARBA" id="ARBA00022723"/>
    </source>
</evidence>
<evidence type="ECO:0000256" key="5">
    <source>
        <dbReference type="ARBA" id="ARBA00022801"/>
    </source>
</evidence>
<comment type="catalytic activity">
    <reaction evidence="10">
        <text>2'-deoxyribonucleotide-(2'-deoxyribose 5'-phosphate)-2'-deoxyribonucleotide-DNA = a 3'-end 2'-deoxyribonucleotide-(2,3-dehydro-2,3-deoxyribose 5'-phosphate)-DNA + a 5'-end 5'-phospho-2'-deoxyribonucleoside-DNA + H(+)</text>
        <dbReference type="Rhea" id="RHEA:66592"/>
        <dbReference type="Rhea" id="RHEA-COMP:13180"/>
        <dbReference type="Rhea" id="RHEA-COMP:16897"/>
        <dbReference type="Rhea" id="RHEA-COMP:17067"/>
        <dbReference type="ChEBI" id="CHEBI:15378"/>
        <dbReference type="ChEBI" id="CHEBI:136412"/>
        <dbReference type="ChEBI" id="CHEBI:157695"/>
        <dbReference type="ChEBI" id="CHEBI:167181"/>
        <dbReference type="EC" id="4.2.99.18"/>
    </reaction>
</comment>
<dbReference type="GO" id="GO:0006285">
    <property type="term" value="P:base-excision repair, AP site formation"/>
    <property type="evidence" value="ECO:0007669"/>
    <property type="project" value="TreeGrafter"/>
</dbReference>
<dbReference type="Proteomes" id="UP000186469">
    <property type="component" value="Unassembled WGS sequence"/>
</dbReference>
<evidence type="ECO:0000256" key="1">
    <source>
        <dbReference type="ARBA" id="ARBA00008343"/>
    </source>
</evidence>
<evidence type="ECO:0000256" key="9">
    <source>
        <dbReference type="ARBA" id="ARBA00023295"/>
    </source>
</evidence>
<dbReference type="InterPro" id="IPR004036">
    <property type="entry name" value="Endonuclease-III-like_CS2"/>
</dbReference>
<dbReference type="Gene3D" id="1.10.1670.10">
    <property type="entry name" value="Helix-hairpin-Helix base-excision DNA repair enzymes (C-terminal)"/>
    <property type="match status" value="1"/>
</dbReference>
<evidence type="ECO:0000256" key="7">
    <source>
        <dbReference type="ARBA" id="ARBA00023014"/>
    </source>
</evidence>
<dbReference type="PANTHER" id="PTHR10359:SF18">
    <property type="entry name" value="ENDONUCLEASE III"/>
    <property type="match status" value="1"/>
</dbReference>
<dbReference type="HAMAP" id="MF_00942">
    <property type="entry name" value="Nth"/>
    <property type="match status" value="1"/>
</dbReference>
<dbReference type="STRING" id="1121455.SAMN02745728_01254"/>
<accession>A0A1M7STJ3</accession>
<dbReference type="GO" id="GO:0003677">
    <property type="term" value="F:DNA binding"/>
    <property type="evidence" value="ECO:0007669"/>
    <property type="project" value="UniProtKB-UniRule"/>
</dbReference>
<name>A0A1M7STJ3_9BACT</name>
<keyword evidence="10 12" id="KW-0456">Lyase</keyword>
<dbReference type="PROSITE" id="PS01155">
    <property type="entry name" value="ENDONUCLEASE_III_2"/>
    <property type="match status" value="1"/>
</dbReference>
<dbReference type="SUPFAM" id="SSF48150">
    <property type="entry name" value="DNA-glycosylase"/>
    <property type="match status" value="1"/>
</dbReference>
<keyword evidence="8 10" id="KW-0234">DNA repair</keyword>
<dbReference type="PANTHER" id="PTHR10359">
    <property type="entry name" value="A/G-SPECIFIC ADENINE GLYCOSYLASE/ENDONUCLEASE III"/>
    <property type="match status" value="1"/>
</dbReference>
<dbReference type="InterPro" id="IPR023170">
    <property type="entry name" value="HhH_base_excis_C"/>
</dbReference>
<evidence type="ECO:0000256" key="6">
    <source>
        <dbReference type="ARBA" id="ARBA00023004"/>
    </source>
</evidence>
<dbReference type="SMART" id="SM00525">
    <property type="entry name" value="FES"/>
    <property type="match status" value="1"/>
</dbReference>
<dbReference type="SMART" id="SM00478">
    <property type="entry name" value="ENDO3c"/>
    <property type="match status" value="1"/>
</dbReference>
<dbReference type="CDD" id="cd00056">
    <property type="entry name" value="ENDO3c"/>
    <property type="match status" value="1"/>
</dbReference>
<evidence type="ECO:0000313" key="13">
    <source>
        <dbReference type="Proteomes" id="UP000186469"/>
    </source>
</evidence>
<keyword evidence="9 10" id="KW-0326">Glycosidase</keyword>